<name>A0ACC0LIC9_RHOML</name>
<sequence>MLQKPTVPTPHFAKPFKLPDILTCNVPLSSSITTSSHSTQCSPNIIPHVIHCGNISSSTMSSLRPPKPFQLRVIIGGP</sequence>
<reference evidence="1" key="1">
    <citation type="submission" date="2022-02" db="EMBL/GenBank/DDBJ databases">
        <title>Plant Genome Project.</title>
        <authorList>
            <person name="Zhang R.-G."/>
        </authorList>
    </citation>
    <scope>NUCLEOTIDE SEQUENCE</scope>
    <source>
        <strain evidence="1">AT1</strain>
    </source>
</reference>
<comment type="caution">
    <text evidence="1">The sequence shown here is derived from an EMBL/GenBank/DDBJ whole genome shotgun (WGS) entry which is preliminary data.</text>
</comment>
<proteinExistence type="predicted"/>
<dbReference type="Proteomes" id="UP001062846">
    <property type="component" value="Chromosome 12"/>
</dbReference>
<keyword evidence="2" id="KW-1185">Reference proteome</keyword>
<accession>A0ACC0LIC9</accession>
<evidence type="ECO:0000313" key="1">
    <source>
        <dbReference type="EMBL" id="KAI8528404.1"/>
    </source>
</evidence>
<gene>
    <name evidence="1" type="ORF">RHMOL_Rhmol12G0146500</name>
</gene>
<evidence type="ECO:0000313" key="2">
    <source>
        <dbReference type="Proteomes" id="UP001062846"/>
    </source>
</evidence>
<organism evidence="1 2">
    <name type="scientific">Rhododendron molle</name>
    <name type="common">Chinese azalea</name>
    <name type="synonym">Azalea mollis</name>
    <dbReference type="NCBI Taxonomy" id="49168"/>
    <lineage>
        <taxon>Eukaryota</taxon>
        <taxon>Viridiplantae</taxon>
        <taxon>Streptophyta</taxon>
        <taxon>Embryophyta</taxon>
        <taxon>Tracheophyta</taxon>
        <taxon>Spermatophyta</taxon>
        <taxon>Magnoliopsida</taxon>
        <taxon>eudicotyledons</taxon>
        <taxon>Gunneridae</taxon>
        <taxon>Pentapetalae</taxon>
        <taxon>asterids</taxon>
        <taxon>Ericales</taxon>
        <taxon>Ericaceae</taxon>
        <taxon>Ericoideae</taxon>
        <taxon>Rhodoreae</taxon>
        <taxon>Rhododendron</taxon>
    </lineage>
</organism>
<dbReference type="EMBL" id="CM046399">
    <property type="protein sequence ID" value="KAI8528404.1"/>
    <property type="molecule type" value="Genomic_DNA"/>
</dbReference>
<protein>
    <submittedName>
        <fullName evidence="1">Uncharacterized protein</fullName>
    </submittedName>
</protein>